<sequence>MLTINWKQVYEVNINNNTQWVLILYDISKNHYVGVPVYNYNVKNSILINSINKYIVLDEISDYNRSHIKKCIYIKGKPLKIKDNEFNDILLKSKTSFCDYVKNNTNNTPDGISYNKWCKDKLILMNKKRQNFNFKIGAICWVDLGYNIGNELRKLRPAILWRSSSNKQMWTIIPLTSKRKGDNYYFHYDMEDDTLGTARIENLINISSNRIKEPYFVNNKIATITKKDNDSILQIIKRYYAFENINNTKINIRKSKKSEKVLT</sequence>
<organism evidence="3 4">
    <name type="scientific">Candidatus Onthousia excrementipullorum</name>
    <dbReference type="NCBI Taxonomy" id="2840884"/>
    <lineage>
        <taxon>Bacteria</taxon>
        <taxon>Bacillati</taxon>
        <taxon>Bacillota</taxon>
        <taxon>Bacilli</taxon>
        <taxon>Candidatus Onthousia</taxon>
    </lineage>
</organism>
<comment type="caution">
    <text evidence="3">The sequence shown here is derived from an EMBL/GenBank/DDBJ whole genome shotgun (WGS) entry which is preliminary data.</text>
</comment>
<protein>
    <submittedName>
        <fullName evidence="3">Type II toxin-antitoxin system PemK/MazF family toxin</fullName>
    </submittedName>
</protein>
<dbReference type="Pfam" id="PF02452">
    <property type="entry name" value="PemK_toxin"/>
    <property type="match status" value="1"/>
</dbReference>
<dbReference type="Proteomes" id="UP000824232">
    <property type="component" value="Unassembled WGS sequence"/>
</dbReference>
<dbReference type="SUPFAM" id="SSF50118">
    <property type="entry name" value="Cell growth inhibitor/plasmid maintenance toxic component"/>
    <property type="match status" value="1"/>
</dbReference>
<evidence type="ECO:0000256" key="1">
    <source>
        <dbReference type="ARBA" id="ARBA00007521"/>
    </source>
</evidence>
<dbReference type="AlphaFoldDB" id="A0A9D1DUL5"/>
<dbReference type="InterPro" id="IPR011067">
    <property type="entry name" value="Plasmid_toxin/cell-grow_inhib"/>
</dbReference>
<comment type="similarity">
    <text evidence="1">Belongs to the PemK/MazF family.</text>
</comment>
<keyword evidence="2" id="KW-1277">Toxin-antitoxin system</keyword>
<accession>A0A9D1DUL5</accession>
<evidence type="ECO:0000313" key="4">
    <source>
        <dbReference type="Proteomes" id="UP000824232"/>
    </source>
</evidence>
<name>A0A9D1DUL5_9FIRM</name>
<reference evidence="3" key="2">
    <citation type="journal article" date="2021" name="PeerJ">
        <title>Extensive microbial diversity within the chicken gut microbiome revealed by metagenomics and culture.</title>
        <authorList>
            <person name="Gilroy R."/>
            <person name="Ravi A."/>
            <person name="Getino M."/>
            <person name="Pursley I."/>
            <person name="Horton D.L."/>
            <person name="Alikhan N.F."/>
            <person name="Baker D."/>
            <person name="Gharbi K."/>
            <person name="Hall N."/>
            <person name="Watson M."/>
            <person name="Adriaenssens E.M."/>
            <person name="Foster-Nyarko E."/>
            <person name="Jarju S."/>
            <person name="Secka A."/>
            <person name="Antonio M."/>
            <person name="Oren A."/>
            <person name="Chaudhuri R.R."/>
            <person name="La Ragione R."/>
            <person name="Hildebrand F."/>
            <person name="Pallen M.J."/>
        </authorList>
    </citation>
    <scope>NUCLEOTIDE SEQUENCE</scope>
    <source>
        <strain evidence="3">CHK184-20233</strain>
    </source>
</reference>
<proteinExistence type="inferred from homology"/>
<dbReference type="Gene3D" id="2.30.30.110">
    <property type="match status" value="1"/>
</dbReference>
<dbReference type="InterPro" id="IPR003477">
    <property type="entry name" value="PemK-like"/>
</dbReference>
<dbReference type="EMBL" id="DVHC01000048">
    <property type="protein sequence ID" value="HIR59315.1"/>
    <property type="molecule type" value="Genomic_DNA"/>
</dbReference>
<evidence type="ECO:0000256" key="2">
    <source>
        <dbReference type="ARBA" id="ARBA00022649"/>
    </source>
</evidence>
<reference evidence="3" key="1">
    <citation type="submission" date="2020-10" db="EMBL/GenBank/DDBJ databases">
        <authorList>
            <person name="Gilroy R."/>
        </authorList>
    </citation>
    <scope>NUCLEOTIDE SEQUENCE</scope>
    <source>
        <strain evidence="3">CHK184-20233</strain>
    </source>
</reference>
<dbReference type="GO" id="GO:0003677">
    <property type="term" value="F:DNA binding"/>
    <property type="evidence" value="ECO:0007669"/>
    <property type="project" value="InterPro"/>
</dbReference>
<gene>
    <name evidence="3" type="ORF">IAB38_04620</name>
</gene>
<evidence type="ECO:0000313" key="3">
    <source>
        <dbReference type="EMBL" id="HIR59315.1"/>
    </source>
</evidence>